<name>A0A1B9J0E4_9TREE</name>
<reference evidence="1 2" key="1">
    <citation type="submission" date="2013-07" db="EMBL/GenBank/DDBJ databases">
        <title>The Genome Sequence of Kwoniella mangroviensis CBS10435.</title>
        <authorList>
            <consortium name="The Broad Institute Genome Sequencing Platform"/>
            <person name="Cuomo C."/>
            <person name="Litvintseva A."/>
            <person name="Chen Y."/>
            <person name="Heitman J."/>
            <person name="Sun S."/>
            <person name="Springer D."/>
            <person name="Dromer F."/>
            <person name="Young S.K."/>
            <person name="Zeng Q."/>
            <person name="Gargeya S."/>
            <person name="Fitzgerald M."/>
            <person name="Abouelleil A."/>
            <person name="Alvarado L."/>
            <person name="Berlin A.M."/>
            <person name="Chapman S.B."/>
            <person name="Dewar J."/>
            <person name="Goldberg J."/>
            <person name="Griggs A."/>
            <person name="Gujja S."/>
            <person name="Hansen M."/>
            <person name="Howarth C."/>
            <person name="Imamovic A."/>
            <person name="Larimer J."/>
            <person name="McCowan C."/>
            <person name="Murphy C."/>
            <person name="Pearson M."/>
            <person name="Priest M."/>
            <person name="Roberts A."/>
            <person name="Saif S."/>
            <person name="Shea T."/>
            <person name="Sykes S."/>
            <person name="Wortman J."/>
            <person name="Nusbaum C."/>
            <person name="Birren B."/>
        </authorList>
    </citation>
    <scope>NUCLEOTIDE SEQUENCE [LARGE SCALE GENOMIC DNA]</scope>
    <source>
        <strain evidence="1 2">CBS 10435</strain>
    </source>
</reference>
<dbReference type="AlphaFoldDB" id="A0A1B9J0E4"/>
<protein>
    <submittedName>
        <fullName evidence="1">Uncharacterized protein</fullName>
    </submittedName>
</protein>
<organism evidence="1 2">
    <name type="scientific">Kwoniella mangroviensis CBS 10435</name>
    <dbReference type="NCBI Taxonomy" id="1331196"/>
    <lineage>
        <taxon>Eukaryota</taxon>
        <taxon>Fungi</taxon>
        <taxon>Dikarya</taxon>
        <taxon>Basidiomycota</taxon>
        <taxon>Agaricomycotina</taxon>
        <taxon>Tremellomycetes</taxon>
        <taxon>Tremellales</taxon>
        <taxon>Cryptococcaceae</taxon>
        <taxon>Kwoniella</taxon>
    </lineage>
</organism>
<evidence type="ECO:0000313" key="2">
    <source>
        <dbReference type="Proteomes" id="UP000092583"/>
    </source>
</evidence>
<proteinExistence type="predicted"/>
<dbReference type="Proteomes" id="UP000092583">
    <property type="component" value="Unassembled WGS sequence"/>
</dbReference>
<sequence>MASSQPLDYTHVLSDVSTYAEISNNIDYDGQNDTYSFTINNIVGERTNAADPDPTEFFERIQGQSAYLNFDRGSGSSKYTVHVPKANVSEWERTHWNMSCDGRLANTITWFCANPSEDPDAVTICRQTKLSNVPRGSTSPELARLLSDMRRLPQGRTVDVKLNYCFCHISQAGDTAISCEDLQPRRSQSPESEHFQAIQNSFVGSFMRFTQDPYDPELYLVTTYTEDDREDEHFWMKRDFVKGIKVDIPNRTRQASGSIGMLHND</sequence>
<dbReference type="EMBL" id="KI669459">
    <property type="protein sequence ID" value="OCF61233.1"/>
    <property type="molecule type" value="Genomic_DNA"/>
</dbReference>
<keyword evidence="2" id="KW-1185">Reference proteome</keyword>
<evidence type="ECO:0000313" key="1">
    <source>
        <dbReference type="EMBL" id="OCF61233.1"/>
    </source>
</evidence>
<reference evidence="2" key="2">
    <citation type="submission" date="2013-12" db="EMBL/GenBank/DDBJ databases">
        <title>Evolution of pathogenesis and genome organization in the Tremellales.</title>
        <authorList>
            <person name="Cuomo C."/>
            <person name="Litvintseva A."/>
            <person name="Heitman J."/>
            <person name="Chen Y."/>
            <person name="Sun S."/>
            <person name="Springer D."/>
            <person name="Dromer F."/>
            <person name="Young S."/>
            <person name="Zeng Q."/>
            <person name="Chapman S."/>
            <person name="Gujja S."/>
            <person name="Saif S."/>
            <person name="Birren B."/>
        </authorList>
    </citation>
    <scope>NUCLEOTIDE SEQUENCE [LARGE SCALE GENOMIC DNA]</scope>
    <source>
        <strain evidence="2">CBS 10435</strain>
    </source>
</reference>
<accession>A0A1B9J0E4</accession>
<gene>
    <name evidence="1" type="ORF">L486_00879</name>
</gene>